<dbReference type="AlphaFoldDB" id="A0A9D1RNL3"/>
<reference evidence="2" key="2">
    <citation type="submission" date="2021-04" db="EMBL/GenBank/DDBJ databases">
        <authorList>
            <person name="Gilroy R."/>
        </authorList>
    </citation>
    <scope>NUCLEOTIDE SEQUENCE</scope>
    <source>
        <strain evidence="2">CHK32-1732</strain>
    </source>
</reference>
<evidence type="ECO:0000313" key="3">
    <source>
        <dbReference type="Proteomes" id="UP000824190"/>
    </source>
</evidence>
<accession>A0A9D1RNL3</accession>
<reference evidence="2" key="1">
    <citation type="journal article" date="2021" name="PeerJ">
        <title>Extensive microbial diversity within the chicken gut microbiome revealed by metagenomics and culture.</title>
        <authorList>
            <person name="Gilroy R."/>
            <person name="Ravi A."/>
            <person name="Getino M."/>
            <person name="Pursley I."/>
            <person name="Horton D.L."/>
            <person name="Alikhan N.F."/>
            <person name="Baker D."/>
            <person name="Gharbi K."/>
            <person name="Hall N."/>
            <person name="Watson M."/>
            <person name="Adriaenssens E.M."/>
            <person name="Foster-Nyarko E."/>
            <person name="Jarju S."/>
            <person name="Secka A."/>
            <person name="Antonio M."/>
            <person name="Oren A."/>
            <person name="Chaudhuri R.R."/>
            <person name="La Ragione R."/>
            <person name="Hildebrand F."/>
            <person name="Pallen M.J."/>
        </authorList>
    </citation>
    <scope>NUCLEOTIDE SEQUENCE</scope>
    <source>
        <strain evidence="2">CHK32-1732</strain>
    </source>
</reference>
<dbReference type="Proteomes" id="UP000824190">
    <property type="component" value="Unassembled WGS sequence"/>
</dbReference>
<proteinExistence type="predicted"/>
<dbReference type="EMBL" id="DXGC01000073">
    <property type="protein sequence ID" value="HIW91686.1"/>
    <property type="molecule type" value="Genomic_DNA"/>
</dbReference>
<protein>
    <submittedName>
        <fullName evidence="2">Uncharacterized protein</fullName>
    </submittedName>
</protein>
<evidence type="ECO:0000313" key="2">
    <source>
        <dbReference type="EMBL" id="HIW91686.1"/>
    </source>
</evidence>
<gene>
    <name evidence="2" type="ORF">H9870_08505</name>
</gene>
<feature type="compositionally biased region" description="Basic and acidic residues" evidence="1">
    <location>
        <begin position="76"/>
        <end position="92"/>
    </location>
</feature>
<organism evidence="2 3">
    <name type="scientific">Candidatus Corynebacterium avicola</name>
    <dbReference type="NCBI Taxonomy" id="2838527"/>
    <lineage>
        <taxon>Bacteria</taxon>
        <taxon>Bacillati</taxon>
        <taxon>Actinomycetota</taxon>
        <taxon>Actinomycetes</taxon>
        <taxon>Mycobacteriales</taxon>
        <taxon>Corynebacteriaceae</taxon>
        <taxon>Corynebacterium</taxon>
    </lineage>
</organism>
<sequence length="109" mass="11943">MSKLLSSRTSLTLTEELRTRIAELPEDFVPSTSSASEVLRQLIERGVVAAEEQAAERAYADMAAVESVYREVHRQRRTERATARERALHAEEVSGSAQAAPYDAPAGGQ</sequence>
<feature type="region of interest" description="Disordered" evidence="1">
    <location>
        <begin position="76"/>
        <end position="109"/>
    </location>
</feature>
<name>A0A9D1RNL3_9CORY</name>
<comment type="caution">
    <text evidence="2">The sequence shown here is derived from an EMBL/GenBank/DDBJ whole genome shotgun (WGS) entry which is preliminary data.</text>
</comment>
<evidence type="ECO:0000256" key="1">
    <source>
        <dbReference type="SAM" id="MobiDB-lite"/>
    </source>
</evidence>